<name>A0A8T9SXG9_9BACT</name>
<keyword evidence="3" id="KW-0378">Hydrolase</keyword>
<dbReference type="RefSeq" id="WP_245092153.1">
    <property type="nucleotide sequence ID" value="NZ_CP095053.1"/>
</dbReference>
<proteinExistence type="predicted"/>
<dbReference type="GO" id="GO:0043022">
    <property type="term" value="F:ribosome binding"/>
    <property type="evidence" value="ECO:0007669"/>
    <property type="project" value="TreeGrafter"/>
</dbReference>
<evidence type="ECO:0000313" key="3">
    <source>
        <dbReference type="EMBL" id="UOR04496.1"/>
    </source>
</evidence>
<feature type="compositionally biased region" description="Basic and acidic residues" evidence="1">
    <location>
        <begin position="116"/>
        <end position="135"/>
    </location>
</feature>
<dbReference type="AlphaFoldDB" id="A0A8T9SXG9"/>
<feature type="domain" description="Prokaryotic-type class I peptide chain release factors" evidence="2">
    <location>
        <begin position="12"/>
        <end position="130"/>
    </location>
</feature>
<protein>
    <submittedName>
        <fullName evidence="3">Aminoacyl-tRNA hydrolase</fullName>
        <ecNumber evidence="3">3.1.1.29</ecNumber>
    </submittedName>
</protein>
<feature type="region of interest" description="Disordered" evidence="1">
    <location>
        <begin position="100"/>
        <end position="135"/>
    </location>
</feature>
<dbReference type="PANTHER" id="PTHR47814:SF1">
    <property type="entry name" value="PEPTIDYL-TRNA HYDROLASE ARFB"/>
    <property type="match status" value="1"/>
</dbReference>
<evidence type="ECO:0000259" key="2">
    <source>
        <dbReference type="Pfam" id="PF00472"/>
    </source>
</evidence>
<dbReference type="Gene3D" id="3.30.160.20">
    <property type="match status" value="1"/>
</dbReference>
<evidence type="ECO:0000313" key="4">
    <source>
        <dbReference type="Proteomes" id="UP000829925"/>
    </source>
</evidence>
<dbReference type="GO" id="GO:0004045">
    <property type="term" value="F:peptidyl-tRNA hydrolase activity"/>
    <property type="evidence" value="ECO:0007669"/>
    <property type="project" value="UniProtKB-EC"/>
</dbReference>
<dbReference type="EC" id="3.1.1.29" evidence="3"/>
<organism evidence="3 4">
    <name type="scientific">Hymenobacter aerilatus</name>
    <dbReference type="NCBI Taxonomy" id="2932251"/>
    <lineage>
        <taxon>Bacteria</taxon>
        <taxon>Pseudomonadati</taxon>
        <taxon>Bacteroidota</taxon>
        <taxon>Cytophagia</taxon>
        <taxon>Cytophagales</taxon>
        <taxon>Hymenobacteraceae</taxon>
        <taxon>Hymenobacter</taxon>
    </lineage>
</organism>
<dbReference type="Proteomes" id="UP000829925">
    <property type="component" value="Chromosome"/>
</dbReference>
<reference evidence="3 4" key="1">
    <citation type="submission" date="2022-04" db="EMBL/GenBank/DDBJ databases">
        <title>Hymenobacter sp. isolated from the air.</title>
        <authorList>
            <person name="Won M."/>
            <person name="Lee C.-M."/>
            <person name="Woen H.-Y."/>
            <person name="Kwon S.-W."/>
        </authorList>
    </citation>
    <scope>NUCLEOTIDE SEQUENCE [LARGE SCALE GENOMIC DNA]</scope>
    <source>
        <strain evidence="4">5413 J-13</strain>
    </source>
</reference>
<dbReference type="EMBL" id="CP095053">
    <property type="protein sequence ID" value="UOR04496.1"/>
    <property type="molecule type" value="Genomic_DNA"/>
</dbReference>
<sequence length="135" mass="15662">MPLPPADYFWPELQVQTSRSSGPGGQNVNKVESRVELRFHLATSRLLTDEQKLRLQEKLAGRITTDGYLLVVAQEDRSQLRNKEHALRKFYALLREDLQQPKARKASRPSAGAVRKRLEEKKRHSDKKANRRLDF</sequence>
<dbReference type="GO" id="GO:0003747">
    <property type="term" value="F:translation release factor activity"/>
    <property type="evidence" value="ECO:0007669"/>
    <property type="project" value="InterPro"/>
</dbReference>
<dbReference type="Pfam" id="PF00472">
    <property type="entry name" value="RF-1"/>
    <property type="match status" value="1"/>
</dbReference>
<accession>A0A8T9SXG9</accession>
<dbReference type="GO" id="GO:0072344">
    <property type="term" value="P:rescue of stalled ribosome"/>
    <property type="evidence" value="ECO:0007669"/>
    <property type="project" value="TreeGrafter"/>
</dbReference>
<dbReference type="PANTHER" id="PTHR47814">
    <property type="entry name" value="PEPTIDYL-TRNA HYDROLASE ARFB"/>
    <property type="match status" value="1"/>
</dbReference>
<evidence type="ECO:0000256" key="1">
    <source>
        <dbReference type="SAM" id="MobiDB-lite"/>
    </source>
</evidence>
<dbReference type="SUPFAM" id="SSF110916">
    <property type="entry name" value="Peptidyl-tRNA hydrolase domain-like"/>
    <property type="match status" value="1"/>
</dbReference>
<keyword evidence="4" id="KW-1185">Reference proteome</keyword>
<dbReference type="KEGG" id="haei:MUN82_16305"/>
<dbReference type="InterPro" id="IPR000352">
    <property type="entry name" value="Pep_chain_release_fac_I"/>
</dbReference>
<gene>
    <name evidence="3" type="primary">arfB</name>
    <name evidence="3" type="ORF">MUN82_16305</name>
</gene>
<dbReference type="NCBIfam" id="NF006718">
    <property type="entry name" value="PRK09256.1"/>
    <property type="match status" value="1"/>
</dbReference>